<dbReference type="PANTHER" id="PTHR39244:SF5">
    <property type="entry name" value="NATTERIN-3-LIKE"/>
    <property type="match status" value="1"/>
</dbReference>
<keyword evidence="3" id="KW-1185">Reference proteome</keyword>
<name>A0AAD4JBL9_PERFH</name>
<dbReference type="CDD" id="cd20216">
    <property type="entry name" value="PFM_HFR-2-like"/>
    <property type="match status" value="1"/>
</dbReference>
<dbReference type="PANTHER" id="PTHR39244">
    <property type="entry name" value="NATTERIN-4"/>
    <property type="match status" value="1"/>
</dbReference>
<dbReference type="EMBL" id="SDAM02000093">
    <property type="protein sequence ID" value="KAH6830737.1"/>
    <property type="molecule type" value="Genomic_DNA"/>
</dbReference>
<dbReference type="Proteomes" id="UP001190926">
    <property type="component" value="Unassembled WGS sequence"/>
</dbReference>
<dbReference type="Pfam" id="PF07468">
    <property type="entry name" value="Agglutinin"/>
    <property type="match status" value="1"/>
</dbReference>
<dbReference type="InterPro" id="IPR008998">
    <property type="entry name" value="Agglutinin"/>
</dbReference>
<protein>
    <recommendedName>
        <fullName evidence="1">Agglutinin domain-containing protein</fullName>
    </recommendedName>
</protein>
<organism evidence="2 3">
    <name type="scientific">Perilla frutescens var. hirtella</name>
    <name type="common">Perilla citriodora</name>
    <name type="synonym">Perilla setoyensis</name>
    <dbReference type="NCBI Taxonomy" id="608512"/>
    <lineage>
        <taxon>Eukaryota</taxon>
        <taxon>Viridiplantae</taxon>
        <taxon>Streptophyta</taxon>
        <taxon>Embryophyta</taxon>
        <taxon>Tracheophyta</taxon>
        <taxon>Spermatophyta</taxon>
        <taxon>Magnoliopsida</taxon>
        <taxon>eudicotyledons</taxon>
        <taxon>Gunneridae</taxon>
        <taxon>Pentapetalae</taxon>
        <taxon>asterids</taxon>
        <taxon>lamiids</taxon>
        <taxon>Lamiales</taxon>
        <taxon>Lamiaceae</taxon>
        <taxon>Nepetoideae</taxon>
        <taxon>Elsholtzieae</taxon>
        <taxon>Perilla</taxon>
    </lineage>
</organism>
<gene>
    <name evidence="2" type="ORF">C2S53_010079</name>
</gene>
<dbReference type="InterPro" id="IPR053237">
    <property type="entry name" value="Natterin_C"/>
</dbReference>
<comment type="caution">
    <text evidence="2">The sequence shown here is derived from an EMBL/GenBank/DDBJ whole genome shotgun (WGS) entry which is preliminary data.</text>
</comment>
<evidence type="ECO:0000313" key="2">
    <source>
        <dbReference type="EMBL" id="KAH6830737.1"/>
    </source>
</evidence>
<dbReference type="Gene3D" id="2.170.15.10">
    <property type="entry name" value="Proaerolysin, chain A, domain 3"/>
    <property type="match status" value="1"/>
</dbReference>
<accession>A0AAD4JBL9</accession>
<sequence>MALTATATLPRFIVIKPRFQNISCISYKDEYGGVPGSVVNVGEGVFSTLVKIEVEPATTHDNYVHLRFYHSNNYIGRGVSSGVVAQWKQPEEDISNVRCTLFEATSADGNAGAFRFTHVQSGWLMQLNASTDRVVLMASIYPSDGYFDIVDWDTLVKLPAHVAFKGDNGKYLKAYYTGVTYLHFSSSDANEVYSGHTVELMPDGHVRIKSLHTGNLWSRKTIDFLNITTIQADTSDDDAGADTLFWPVKIDDNTIALRNKGNNSFCNRQNTTDVTGLLIDGILVPGVPTITREARLGVEELVLQRRIYNVRYRMEDARIFGETPYLAGTTTVFNESDHEASIAVAITYEDQRSYSFSRSLSLTAGITSTIETNVLGIVNASIQVSYQINGTFEWNDTTTTTTSITATGGVPVPPRSTAVVSYVGTRGTCNVPFSYVQQDRSSTDGRVSETKQIDGIYNGVNCYNFSFVVEKTISHP</sequence>
<evidence type="ECO:0000313" key="3">
    <source>
        <dbReference type="Proteomes" id="UP001190926"/>
    </source>
</evidence>
<dbReference type="SUPFAM" id="SSF56973">
    <property type="entry name" value="Aerolisin/ETX pore-forming domain"/>
    <property type="match status" value="1"/>
</dbReference>
<proteinExistence type="predicted"/>
<evidence type="ECO:0000259" key="1">
    <source>
        <dbReference type="SMART" id="SM00791"/>
    </source>
</evidence>
<feature type="domain" description="Agglutinin" evidence="1">
    <location>
        <begin position="156"/>
        <end position="300"/>
    </location>
</feature>
<reference evidence="2 3" key="1">
    <citation type="journal article" date="2021" name="Nat. Commun.">
        <title>Incipient diploidization of the medicinal plant Perilla within 10,000 years.</title>
        <authorList>
            <person name="Zhang Y."/>
            <person name="Shen Q."/>
            <person name="Leng L."/>
            <person name="Zhang D."/>
            <person name="Chen S."/>
            <person name="Shi Y."/>
            <person name="Ning Z."/>
            <person name="Chen S."/>
        </authorList>
    </citation>
    <scope>NUCLEOTIDE SEQUENCE [LARGE SCALE GENOMIC DNA]</scope>
    <source>
        <strain evidence="3">cv. PC099</strain>
    </source>
</reference>
<dbReference type="SUPFAM" id="SSF50382">
    <property type="entry name" value="Agglutinin"/>
    <property type="match status" value="2"/>
</dbReference>
<dbReference type="SMART" id="SM00791">
    <property type="entry name" value="Agglutinin"/>
    <property type="match status" value="1"/>
</dbReference>
<dbReference type="AlphaFoldDB" id="A0AAD4JBL9"/>
<dbReference type="Gene3D" id="2.80.10.50">
    <property type="match status" value="2"/>
</dbReference>
<dbReference type="InterPro" id="IPR036242">
    <property type="entry name" value="Agglutinin_dom_sf"/>
</dbReference>